<dbReference type="Proteomes" id="UP000024404">
    <property type="component" value="Unassembled WGS sequence"/>
</dbReference>
<keyword evidence="2" id="KW-1185">Reference proteome</keyword>
<dbReference type="AlphaFoldDB" id="A0A8R1Y2U1"/>
<evidence type="ECO:0000313" key="2">
    <source>
        <dbReference type="Proteomes" id="UP000024404"/>
    </source>
</evidence>
<dbReference type="EnsemblMetazoa" id="OVOC7041.1">
    <property type="protein sequence ID" value="OVOC7041.1"/>
    <property type="gene ID" value="WBGene00243850"/>
</dbReference>
<reference evidence="1" key="2">
    <citation type="submission" date="2022-06" db="UniProtKB">
        <authorList>
            <consortium name="EnsemblMetazoa"/>
        </authorList>
    </citation>
    <scope>IDENTIFICATION</scope>
</reference>
<protein>
    <submittedName>
        <fullName evidence="1">Uncharacterized protein</fullName>
    </submittedName>
</protein>
<proteinExistence type="predicted"/>
<dbReference type="EMBL" id="CMVM020000187">
    <property type="status" value="NOT_ANNOTATED_CDS"/>
    <property type="molecule type" value="Genomic_DNA"/>
</dbReference>
<sequence length="62" mass="7459">MADLECRKRERKKRKRKDISSKVLVFKFSAQDFSNTRLRPKMTENERNINHSSYVYGAKFCD</sequence>
<name>A0A8R1Y2U1_ONCVO</name>
<reference evidence="2" key="1">
    <citation type="submission" date="2013-10" db="EMBL/GenBank/DDBJ databases">
        <title>Genome sequencing of Onchocerca volvulus.</title>
        <authorList>
            <person name="Cotton J."/>
            <person name="Tsai J."/>
            <person name="Stanley E."/>
            <person name="Tracey A."/>
            <person name="Holroyd N."/>
            <person name="Lustigman S."/>
            <person name="Berriman M."/>
        </authorList>
    </citation>
    <scope>NUCLEOTIDE SEQUENCE</scope>
</reference>
<evidence type="ECO:0000313" key="1">
    <source>
        <dbReference type="EnsemblMetazoa" id="OVOC7041.1"/>
    </source>
</evidence>
<organism evidence="1 2">
    <name type="scientific">Onchocerca volvulus</name>
    <dbReference type="NCBI Taxonomy" id="6282"/>
    <lineage>
        <taxon>Eukaryota</taxon>
        <taxon>Metazoa</taxon>
        <taxon>Ecdysozoa</taxon>
        <taxon>Nematoda</taxon>
        <taxon>Chromadorea</taxon>
        <taxon>Rhabditida</taxon>
        <taxon>Spirurina</taxon>
        <taxon>Spiruromorpha</taxon>
        <taxon>Filarioidea</taxon>
        <taxon>Onchocercidae</taxon>
        <taxon>Onchocerca</taxon>
    </lineage>
</organism>
<accession>A0A8R1Y2U1</accession>